<dbReference type="InterPro" id="IPR003813">
    <property type="entry name" value="MvhD/FlpD"/>
</dbReference>
<evidence type="ECO:0000256" key="1">
    <source>
        <dbReference type="ARBA" id="ARBA00022723"/>
    </source>
</evidence>
<evidence type="ECO:0000256" key="4">
    <source>
        <dbReference type="ARBA" id="ARBA00023014"/>
    </source>
</evidence>
<evidence type="ECO:0000313" key="8">
    <source>
        <dbReference type="Proteomes" id="UP000798488"/>
    </source>
</evidence>
<keyword evidence="3" id="KW-0408">Iron</keyword>
<dbReference type="OrthoDB" id="9785566at2"/>
<keyword evidence="2" id="KW-0560">Oxidoreductase</keyword>
<dbReference type="Pfam" id="PF02662">
    <property type="entry name" value="FlpD"/>
    <property type="match status" value="1"/>
</dbReference>
<protein>
    <submittedName>
        <fullName evidence="7">Methyl-viologen-reducing hydrogenase, delta subunit</fullName>
    </submittedName>
</protein>
<name>A0A9D2WQE3_9FIRM</name>
<dbReference type="AlphaFoldDB" id="A0A9D2WQE3"/>
<dbReference type="GO" id="GO:0016491">
    <property type="term" value="F:oxidoreductase activity"/>
    <property type="evidence" value="ECO:0007669"/>
    <property type="project" value="UniProtKB-KW"/>
</dbReference>
<evidence type="ECO:0000256" key="5">
    <source>
        <dbReference type="SAM" id="MobiDB-lite"/>
    </source>
</evidence>
<feature type="region of interest" description="Disordered" evidence="5">
    <location>
        <begin position="129"/>
        <end position="150"/>
    </location>
</feature>
<keyword evidence="1" id="KW-0479">Metal-binding</keyword>
<evidence type="ECO:0000313" key="7">
    <source>
        <dbReference type="EMBL" id="KAF1084697.1"/>
    </source>
</evidence>
<evidence type="ECO:0000256" key="2">
    <source>
        <dbReference type="ARBA" id="ARBA00023002"/>
    </source>
</evidence>
<evidence type="ECO:0000259" key="6">
    <source>
        <dbReference type="Pfam" id="PF02662"/>
    </source>
</evidence>
<gene>
    <name evidence="7" type="ORF">SPSYN_02477</name>
</gene>
<proteinExistence type="predicted"/>
<dbReference type="RefSeq" id="WP_161822748.1">
    <property type="nucleotide sequence ID" value="NZ_LSRS01000005.1"/>
</dbReference>
<reference evidence="7" key="1">
    <citation type="submission" date="2016-02" db="EMBL/GenBank/DDBJ databases">
        <title>Draft Genome Sequence of Sporotomaculum syntrophicum Strain FB, a Syntrophic Benzoate Degrader.</title>
        <authorList>
            <person name="Nobu M.K."/>
            <person name="Narihiro T."/>
            <person name="Qiu Y.-L."/>
            <person name="Ohashi A."/>
            <person name="Liu W.-T."/>
            <person name="Yuji S."/>
        </authorList>
    </citation>
    <scope>NUCLEOTIDE SEQUENCE</scope>
    <source>
        <strain evidence="7">FB</strain>
    </source>
</reference>
<comment type="caution">
    <text evidence="7">The sequence shown here is derived from an EMBL/GenBank/DDBJ whole genome shotgun (WGS) entry which is preliminary data.</text>
</comment>
<sequence>MPEFEPKIVAFCCRYCAYTAADLAGSMRLQYSPNIRVVEMPCSGTIEHGLILSTFEKGVDGVYIAGCNLGDCHFLKGNVRAIKRVAAVKKILDEIGLGGERLEFFHVPASEGTKFAQVANEMTERIRQLGPSPLNKNAAGNAQKEGGQTA</sequence>
<keyword evidence="8" id="KW-1185">Reference proteome</keyword>
<keyword evidence="4" id="KW-0411">Iron-sulfur</keyword>
<dbReference type="Proteomes" id="UP000798488">
    <property type="component" value="Unassembled WGS sequence"/>
</dbReference>
<feature type="domain" description="F420-non-reducing hydrogenase iron-sulfur subunit D" evidence="6">
    <location>
        <begin position="8"/>
        <end position="130"/>
    </location>
</feature>
<feature type="compositionally biased region" description="Polar residues" evidence="5">
    <location>
        <begin position="134"/>
        <end position="150"/>
    </location>
</feature>
<accession>A0A9D2WQE3</accession>
<dbReference type="EMBL" id="LSRS01000005">
    <property type="protein sequence ID" value="KAF1084697.1"/>
    <property type="molecule type" value="Genomic_DNA"/>
</dbReference>
<evidence type="ECO:0000256" key="3">
    <source>
        <dbReference type="ARBA" id="ARBA00023004"/>
    </source>
</evidence>
<organism evidence="7 8">
    <name type="scientific">Sporotomaculum syntrophicum</name>
    <dbReference type="NCBI Taxonomy" id="182264"/>
    <lineage>
        <taxon>Bacteria</taxon>
        <taxon>Bacillati</taxon>
        <taxon>Bacillota</taxon>
        <taxon>Clostridia</taxon>
        <taxon>Eubacteriales</taxon>
        <taxon>Desulfallaceae</taxon>
        <taxon>Sporotomaculum</taxon>
    </lineage>
</organism>
<dbReference type="GO" id="GO:0051536">
    <property type="term" value="F:iron-sulfur cluster binding"/>
    <property type="evidence" value="ECO:0007669"/>
    <property type="project" value="UniProtKB-KW"/>
</dbReference>
<dbReference type="GO" id="GO:0046872">
    <property type="term" value="F:metal ion binding"/>
    <property type="evidence" value="ECO:0007669"/>
    <property type="project" value="UniProtKB-KW"/>
</dbReference>